<reference evidence="2 3" key="1">
    <citation type="journal article" date="2013" name="Genome Announc.">
        <title>Draft Genome Sequence of an Anaerobic and Extremophilic Bacterium, Caldanaerobacter yonseiensis, Isolated from a Geothermal Hot Stream.</title>
        <authorList>
            <person name="Lee S.J."/>
            <person name="Lee Y.J."/>
            <person name="Park G.S."/>
            <person name="Kim B.C."/>
            <person name="Lee S.J."/>
            <person name="Shin J.H."/>
            <person name="Lee D.W."/>
        </authorList>
    </citation>
    <scope>NUCLEOTIDE SEQUENCE [LARGE SCALE GENOMIC DNA]</scope>
    <source>
        <strain evidence="2 3">KB-1</strain>
    </source>
</reference>
<dbReference type="Gene3D" id="3.40.50.300">
    <property type="entry name" value="P-loop containing nucleotide triphosphate hydrolases"/>
    <property type="match status" value="1"/>
</dbReference>
<dbReference type="InterPro" id="IPR018631">
    <property type="entry name" value="AAA-ATPase-like_dom"/>
</dbReference>
<feature type="domain" description="AAA-ATPase-like" evidence="1">
    <location>
        <begin position="5"/>
        <end position="228"/>
    </location>
</feature>
<proteinExistence type="predicted"/>
<dbReference type="RefSeq" id="WP_022587419.1">
    <property type="nucleotide sequence ID" value="NZ_AXDC01000008.1"/>
</dbReference>
<dbReference type="InterPro" id="IPR027417">
    <property type="entry name" value="P-loop_NTPase"/>
</dbReference>
<dbReference type="AlphaFoldDB" id="U5CIF6"/>
<accession>U5CIF6</accession>
<dbReference type="Pfam" id="PF09820">
    <property type="entry name" value="AAA-ATPase_like"/>
    <property type="match status" value="1"/>
</dbReference>
<dbReference type="PANTHER" id="PTHR34825">
    <property type="entry name" value="CONSERVED PROTEIN, WITH A WEAK D-GALACTARATE DEHYDRATASE/ALTRONATE HYDROLASE DOMAIN"/>
    <property type="match status" value="1"/>
</dbReference>
<dbReference type="Pfam" id="PF08011">
    <property type="entry name" value="PDDEXK_9"/>
    <property type="match status" value="1"/>
</dbReference>
<comment type="caution">
    <text evidence="2">The sequence shown here is derived from an EMBL/GenBank/DDBJ whole genome shotgun (WGS) entry which is preliminary data.</text>
</comment>
<dbReference type="PANTHER" id="PTHR34825:SF2">
    <property type="entry name" value="AAA-ATPASE-LIKE DOMAIN-CONTAINING PROTEIN"/>
    <property type="match status" value="1"/>
</dbReference>
<evidence type="ECO:0000313" key="3">
    <source>
        <dbReference type="Proteomes" id="UP000016856"/>
    </source>
</evidence>
<organism evidence="2 3">
    <name type="scientific">Caldanaerobacter subterraneus subsp. yonseiensis KB-1</name>
    <dbReference type="NCBI Taxonomy" id="1388761"/>
    <lineage>
        <taxon>Bacteria</taxon>
        <taxon>Bacillati</taxon>
        <taxon>Bacillota</taxon>
        <taxon>Clostridia</taxon>
        <taxon>Thermoanaerobacterales</taxon>
        <taxon>Thermoanaerobacteraceae</taxon>
        <taxon>Caldanaerobacter</taxon>
    </lineage>
</organism>
<dbReference type="PATRIC" id="fig|1388761.3.peg.740"/>
<sequence length="564" mass="67228">MIKIPYGMSNFRAMREEGYLYVDKTMYIEKIENLNSKYLFFIRPRRFGKSLFLSTLENYYDINNEKDFEKLFGDLYIGKKPTKLKNSYMILKLNFSGLDTFNRDRLEISFKQNLIDSITSFLNDYQNIFKDIEGIKENIKEKPDIKSIVNQLINEVKKVGKKIYLIIDEYDHFANDIIAMGESEFYREIVRASGFVRDFYETLKIGTESVIDRIFITGISPIMLDDLTSGFNIALNVTMDLSLNEMLGFTEEEVVKVLEEIGIEEKEDLINNLRELYDGYKFNKNAKTRVYNPDMVLYFLAQYKNTGRYPEYLIDDNVKTDYGRLNRLTMNEENKALLERIIKEEGIVAEIVTKFSFDRMYDEEYFISLLFYMGLLTIERQEKTRLFLKIPNYVIKTIMWEYIETNLRKEYKINLDLNELRKAIEEMAYEGRIKPYIEYISQNVLKVLSNRDIINFDEKYIKVILITYLANSKAYRPISERETEGGYIDIYLERDIRIPDVKYEWLIELKYIKKSEKDKVDKIKEEGIKQLQRYRESRGLKERKDVKQALIIFIGKDEYQIVEV</sequence>
<protein>
    <submittedName>
        <fullName evidence="2">ATPase AAA</fullName>
    </submittedName>
</protein>
<evidence type="ECO:0000313" key="2">
    <source>
        <dbReference type="EMBL" id="ERM92720.1"/>
    </source>
</evidence>
<dbReference type="Proteomes" id="UP000016856">
    <property type="component" value="Unassembled WGS sequence"/>
</dbReference>
<evidence type="ECO:0000259" key="1">
    <source>
        <dbReference type="Pfam" id="PF09820"/>
    </source>
</evidence>
<name>U5CIF6_CALSX</name>
<dbReference type="EMBL" id="AXDC01000008">
    <property type="protein sequence ID" value="ERM92720.1"/>
    <property type="molecule type" value="Genomic_DNA"/>
</dbReference>
<dbReference type="InterPro" id="IPR012547">
    <property type="entry name" value="PDDEXK_9"/>
</dbReference>
<gene>
    <name evidence="2" type="ORF">O163_03735</name>
</gene>